<proteinExistence type="predicted"/>
<organism evidence="1">
    <name type="scientific">uncultured Pyrinomonadaceae bacterium</name>
    <dbReference type="NCBI Taxonomy" id="2283094"/>
    <lineage>
        <taxon>Bacteria</taxon>
        <taxon>Pseudomonadati</taxon>
        <taxon>Acidobacteriota</taxon>
        <taxon>Blastocatellia</taxon>
        <taxon>Blastocatellales</taxon>
        <taxon>Pyrinomonadaceae</taxon>
        <taxon>environmental samples</taxon>
    </lineage>
</organism>
<protein>
    <recommendedName>
        <fullName evidence="2">Peptidase M15B domain-containing protein</fullName>
    </recommendedName>
</protein>
<sequence length="258" mass="28811">MADFAKSLTAKLARRGIAASEFCNLSNAVERRIVKEYGAVFLNADAEVEMPDRCCFKNESEVAAFQATLKISKRTIGGCTIELQRAAMNALLKAADAVDAITPKGACPARRSFADVQISWNETVEAATDYWRENPNAEGITLSAEEAENLASLAGERQIKLIFELEEQNFLFHPDRARSIAVYTAIPGASQHLLMLALDIEEYANEKVRGALAENGWFQTVFRDRPHFTYLGVKEKDLPSLGLKSERFEDREFWLPDI</sequence>
<reference evidence="1" key="1">
    <citation type="submission" date="2020-02" db="EMBL/GenBank/DDBJ databases">
        <authorList>
            <person name="Meier V. D."/>
        </authorList>
    </citation>
    <scope>NUCLEOTIDE SEQUENCE</scope>
    <source>
        <strain evidence="1">AVDCRST_MAG74</strain>
    </source>
</reference>
<accession>A0A6J4PYG7</accession>
<dbReference type="AlphaFoldDB" id="A0A6J4PYG7"/>
<name>A0A6J4PYG7_9BACT</name>
<evidence type="ECO:0000313" key="1">
    <source>
        <dbReference type="EMBL" id="CAA9423178.1"/>
    </source>
</evidence>
<gene>
    <name evidence="1" type="ORF">AVDCRST_MAG74-3146</name>
</gene>
<evidence type="ECO:0008006" key="2">
    <source>
        <dbReference type="Google" id="ProtNLM"/>
    </source>
</evidence>
<dbReference type="EMBL" id="CADCUR010000278">
    <property type="protein sequence ID" value="CAA9423178.1"/>
    <property type="molecule type" value="Genomic_DNA"/>
</dbReference>